<name>A0ABT9NUV9_9ACTN</name>
<comment type="caution">
    <text evidence="2">The sequence shown here is derived from an EMBL/GenBank/DDBJ whole genome shotgun (WGS) entry which is preliminary data.</text>
</comment>
<accession>A0ABT9NUV9</accession>
<dbReference type="SUPFAM" id="SSF51735">
    <property type="entry name" value="NAD(P)-binding Rossmann-fold domains"/>
    <property type="match status" value="1"/>
</dbReference>
<dbReference type="InterPro" id="IPR036291">
    <property type="entry name" value="NAD(P)-bd_dom_sf"/>
</dbReference>
<keyword evidence="3" id="KW-1185">Reference proteome</keyword>
<dbReference type="RefSeq" id="WP_068120145.1">
    <property type="nucleotide sequence ID" value="NZ_CCXJ01000237.1"/>
</dbReference>
<dbReference type="EMBL" id="JAUSQM010000001">
    <property type="protein sequence ID" value="MDP9824215.1"/>
    <property type="molecule type" value="Genomic_DNA"/>
</dbReference>
<evidence type="ECO:0000259" key="1">
    <source>
        <dbReference type="SMART" id="SM00881"/>
    </source>
</evidence>
<protein>
    <submittedName>
        <fullName evidence="2">CoA-binding protein</fullName>
    </submittedName>
</protein>
<dbReference type="PANTHER" id="PTHR33303:SF2">
    <property type="entry name" value="COA-BINDING DOMAIN-CONTAINING PROTEIN"/>
    <property type="match status" value="1"/>
</dbReference>
<gene>
    <name evidence="2" type="ORF">J2S59_004024</name>
</gene>
<sequence length="144" mass="15574">MTSPVPASGSWQDPETVRFLLEDCQTWAIVGLSGDPSRTAYRIASYLQDLGKRIVPIHPSAPEVLGEQGYASLADVPFAVDVVDVFRRSEQAGPFVDEAVAVGAKGVWFQLGVIDAAAFERARDAGVPMVMDTCPAIEWPRLAR</sequence>
<dbReference type="Proteomes" id="UP001240447">
    <property type="component" value="Unassembled WGS sequence"/>
</dbReference>
<evidence type="ECO:0000313" key="3">
    <source>
        <dbReference type="Proteomes" id="UP001240447"/>
    </source>
</evidence>
<reference evidence="2 3" key="1">
    <citation type="submission" date="2023-07" db="EMBL/GenBank/DDBJ databases">
        <title>Sequencing the genomes of 1000 actinobacteria strains.</title>
        <authorList>
            <person name="Klenk H.-P."/>
        </authorList>
    </citation>
    <scope>NUCLEOTIDE SEQUENCE [LARGE SCALE GENOMIC DNA]</scope>
    <source>
        <strain evidence="2 3">GD13</strain>
    </source>
</reference>
<evidence type="ECO:0000313" key="2">
    <source>
        <dbReference type="EMBL" id="MDP9824215.1"/>
    </source>
</evidence>
<dbReference type="Gene3D" id="3.40.50.720">
    <property type="entry name" value="NAD(P)-binding Rossmann-like Domain"/>
    <property type="match status" value="1"/>
</dbReference>
<dbReference type="InterPro" id="IPR003781">
    <property type="entry name" value="CoA-bd"/>
</dbReference>
<dbReference type="Pfam" id="PF13380">
    <property type="entry name" value="CoA_binding_2"/>
    <property type="match status" value="1"/>
</dbReference>
<proteinExistence type="predicted"/>
<feature type="domain" description="CoA-binding" evidence="1">
    <location>
        <begin position="21"/>
        <end position="113"/>
    </location>
</feature>
<dbReference type="PANTHER" id="PTHR33303">
    <property type="entry name" value="CYTOPLASMIC PROTEIN-RELATED"/>
    <property type="match status" value="1"/>
</dbReference>
<organism evidence="2 3">
    <name type="scientific">Nocardioides massiliensis</name>
    <dbReference type="NCBI Taxonomy" id="1325935"/>
    <lineage>
        <taxon>Bacteria</taxon>
        <taxon>Bacillati</taxon>
        <taxon>Actinomycetota</taxon>
        <taxon>Actinomycetes</taxon>
        <taxon>Propionibacteriales</taxon>
        <taxon>Nocardioidaceae</taxon>
        <taxon>Nocardioides</taxon>
    </lineage>
</organism>
<dbReference type="SMART" id="SM00881">
    <property type="entry name" value="CoA_binding"/>
    <property type="match status" value="1"/>
</dbReference>